<dbReference type="Proteomes" id="UP001623232">
    <property type="component" value="Chromosome"/>
</dbReference>
<organism evidence="11 12">
    <name type="scientific">Aliisedimentitalea scapharcae</name>
    <dbReference type="NCBI Taxonomy" id="1524259"/>
    <lineage>
        <taxon>Bacteria</taxon>
        <taxon>Pseudomonadati</taxon>
        <taxon>Pseudomonadota</taxon>
        <taxon>Alphaproteobacteria</taxon>
        <taxon>Rhodobacterales</taxon>
        <taxon>Roseobacteraceae</taxon>
        <taxon>Aliisedimentitalea</taxon>
    </lineage>
</organism>
<evidence type="ECO:0000256" key="1">
    <source>
        <dbReference type="ARBA" id="ARBA00004236"/>
    </source>
</evidence>
<evidence type="ECO:0000259" key="10">
    <source>
        <dbReference type="Pfam" id="PF02397"/>
    </source>
</evidence>
<evidence type="ECO:0000256" key="6">
    <source>
        <dbReference type="ARBA" id="ARBA00022989"/>
    </source>
</evidence>
<evidence type="ECO:0000313" key="11">
    <source>
        <dbReference type="EMBL" id="WZK90005.1"/>
    </source>
</evidence>
<evidence type="ECO:0000256" key="7">
    <source>
        <dbReference type="ARBA" id="ARBA00023136"/>
    </source>
</evidence>
<keyword evidence="4 11" id="KW-0808">Transferase</keyword>
<keyword evidence="8" id="KW-0270">Exopolysaccharide synthesis</keyword>
<dbReference type="Pfam" id="PF02397">
    <property type="entry name" value="Bac_transf"/>
    <property type="match status" value="1"/>
</dbReference>
<feature type="domain" description="Bacterial sugar transferase" evidence="10">
    <location>
        <begin position="75"/>
        <end position="264"/>
    </location>
</feature>
<keyword evidence="12" id="KW-1185">Reference proteome</keyword>
<keyword evidence="6 9" id="KW-1133">Transmembrane helix</keyword>
<dbReference type="GO" id="GO:0016740">
    <property type="term" value="F:transferase activity"/>
    <property type="evidence" value="ECO:0007669"/>
    <property type="project" value="UniProtKB-KW"/>
</dbReference>
<accession>A0ABZ2XV62</accession>
<name>A0ABZ2XV62_9RHOB</name>
<dbReference type="EMBL" id="CP123584">
    <property type="protein sequence ID" value="WZK90005.1"/>
    <property type="molecule type" value="Genomic_DNA"/>
</dbReference>
<evidence type="ECO:0000256" key="3">
    <source>
        <dbReference type="ARBA" id="ARBA00022475"/>
    </source>
</evidence>
<gene>
    <name evidence="11" type="ORF">QEZ52_05525</name>
</gene>
<reference evidence="11 12" key="1">
    <citation type="submission" date="2023-04" db="EMBL/GenBank/DDBJ databases">
        <title>Complete genome sequence of Alisedimentitalea scapharcae.</title>
        <authorList>
            <person name="Rong J.-C."/>
            <person name="Yi M.-L."/>
            <person name="Zhao Q."/>
        </authorList>
    </citation>
    <scope>NUCLEOTIDE SEQUENCE [LARGE SCALE GENOMIC DNA]</scope>
    <source>
        <strain evidence="11 12">KCTC 42119</strain>
    </source>
</reference>
<evidence type="ECO:0000256" key="5">
    <source>
        <dbReference type="ARBA" id="ARBA00022692"/>
    </source>
</evidence>
<comment type="subcellular location">
    <subcellularLocation>
        <location evidence="1">Cell membrane</location>
    </subcellularLocation>
</comment>
<dbReference type="RefSeq" id="WP_406648509.1">
    <property type="nucleotide sequence ID" value="NZ_CP123584.1"/>
</dbReference>
<comment type="similarity">
    <text evidence="2">Belongs to the bacterial sugar transferase family.</text>
</comment>
<dbReference type="InterPro" id="IPR003362">
    <property type="entry name" value="Bact_transf"/>
</dbReference>
<evidence type="ECO:0000256" key="2">
    <source>
        <dbReference type="ARBA" id="ARBA00006464"/>
    </source>
</evidence>
<proteinExistence type="inferred from homology"/>
<dbReference type="PANTHER" id="PTHR30576">
    <property type="entry name" value="COLANIC BIOSYNTHESIS UDP-GLUCOSE LIPID CARRIER TRANSFERASE"/>
    <property type="match status" value="1"/>
</dbReference>
<keyword evidence="3" id="KW-1003">Cell membrane</keyword>
<feature type="transmembrane region" description="Helical" evidence="9">
    <location>
        <begin position="80"/>
        <end position="103"/>
    </location>
</feature>
<dbReference type="PANTHER" id="PTHR30576:SF4">
    <property type="entry name" value="UNDECAPRENYL-PHOSPHATE GALACTOSE PHOSPHOTRANSFERASE"/>
    <property type="match status" value="1"/>
</dbReference>
<evidence type="ECO:0000256" key="9">
    <source>
        <dbReference type="SAM" id="Phobius"/>
    </source>
</evidence>
<evidence type="ECO:0000313" key="12">
    <source>
        <dbReference type="Proteomes" id="UP001623232"/>
    </source>
</evidence>
<evidence type="ECO:0000256" key="8">
    <source>
        <dbReference type="ARBA" id="ARBA00023169"/>
    </source>
</evidence>
<keyword evidence="5 9" id="KW-0812">Transmembrane</keyword>
<sequence length="269" mass="30271">MSSLIRTNAVVWAAGLKRDGARRISASLTMFLPLHRRELSLEAANINGSVPLYNPGEPEPGSTIGNHGIYAQHGKRMLDLVLILLALPAVLLVTGLCALALWIEGGQPFYRQDRLGRDGKRFKIFKLRTMVRDADAKLADLLAKDPELRREWETTQKLKTDPRITRIGGLLRRTSLDELPQLWNVVRGEMSLVGPRPMLPEQLPLYGNHAYYYDLEPGITGIWQVSARNESCFAHRFETDAQYHRDLSLSLDIKLLCKTVSVVLRGTGY</sequence>
<evidence type="ECO:0000256" key="4">
    <source>
        <dbReference type="ARBA" id="ARBA00022679"/>
    </source>
</evidence>
<protein>
    <submittedName>
        <fullName evidence="11">Sugar transferase</fullName>
    </submittedName>
</protein>
<keyword evidence="7 9" id="KW-0472">Membrane</keyword>